<evidence type="ECO:0000313" key="2">
    <source>
        <dbReference type="EMBL" id="GEK78580.1"/>
    </source>
</evidence>
<protein>
    <submittedName>
        <fullName evidence="2">Uncharacterized protein</fullName>
    </submittedName>
</protein>
<keyword evidence="1" id="KW-0472">Membrane</keyword>
<comment type="caution">
    <text evidence="2">The sequence shown here is derived from an EMBL/GenBank/DDBJ whole genome shotgun (WGS) entry which is preliminary data.</text>
</comment>
<dbReference type="RefSeq" id="WP_064386661.1">
    <property type="nucleotide sequence ID" value="NZ_BJUT01000090.1"/>
</dbReference>
<organism evidence="2 3">
    <name type="scientific">Pseudoalteromonas atlantica</name>
    <name type="common">Alteromonas atlantica</name>
    <dbReference type="NCBI Taxonomy" id="288"/>
    <lineage>
        <taxon>Bacteria</taxon>
        <taxon>Pseudomonadati</taxon>
        <taxon>Pseudomonadota</taxon>
        <taxon>Gammaproteobacteria</taxon>
        <taxon>Alteromonadales</taxon>
        <taxon>Pseudoalteromonadaceae</taxon>
        <taxon>Pseudoalteromonas</taxon>
    </lineage>
</organism>
<accession>A0ABQ0UJF2</accession>
<feature type="transmembrane region" description="Helical" evidence="1">
    <location>
        <begin position="202"/>
        <end position="235"/>
    </location>
</feature>
<dbReference type="EMBL" id="BJUT01000090">
    <property type="protein sequence ID" value="GEK78580.1"/>
    <property type="molecule type" value="Genomic_DNA"/>
</dbReference>
<sequence>MPGPFLNYQPHNHPSINKDKLRSNLESDFNKYQTDIFVLTHEEFLKLWVAVQSARGKSQAEIEQYLSEVTGLSLAQISLANAATFGSAIKDTPSFLAIYNDFKRSGNIFGKYEPITRNGKKYIVFKGNHKVRTILRGTRYLANNTQVVNVGVGKEALKQGAKSGFYISVFFSVTLNSINWLFEEDYRWTNWLATTSTDIVKAVIGALAGILAGIALASGTVAVVAIGSGIIIGVIVSMGLNSIDERLKITKSFIKYLEYKERQLMKTTGEEIHRVYIATVNSFLKSIKIKARKDLSSFLSELVNPW</sequence>
<name>A0ABQ0UJF2_PSEAF</name>
<reference evidence="2 3" key="1">
    <citation type="submission" date="2019-07" db="EMBL/GenBank/DDBJ databases">
        <title>Whole genome shotgun sequence of Pseudoalteromonas atlantica NBRC 103033.</title>
        <authorList>
            <person name="Hosoyama A."/>
            <person name="Uohara A."/>
            <person name="Ohji S."/>
            <person name="Ichikawa N."/>
        </authorList>
    </citation>
    <scope>NUCLEOTIDE SEQUENCE [LARGE SCALE GENOMIC DNA]</scope>
    <source>
        <strain evidence="2 3">NBRC 103033</strain>
    </source>
</reference>
<evidence type="ECO:0000256" key="1">
    <source>
        <dbReference type="SAM" id="Phobius"/>
    </source>
</evidence>
<gene>
    <name evidence="2" type="ORF">PAT01_38840</name>
</gene>
<keyword evidence="1" id="KW-1133">Transmembrane helix</keyword>
<proteinExistence type="predicted"/>
<feature type="transmembrane region" description="Helical" evidence="1">
    <location>
        <begin position="164"/>
        <end position="182"/>
    </location>
</feature>
<keyword evidence="3" id="KW-1185">Reference proteome</keyword>
<evidence type="ECO:0000313" key="3">
    <source>
        <dbReference type="Proteomes" id="UP000321189"/>
    </source>
</evidence>
<dbReference type="Proteomes" id="UP000321189">
    <property type="component" value="Unassembled WGS sequence"/>
</dbReference>
<keyword evidence="1" id="KW-0812">Transmembrane</keyword>